<accession>A0A6J3LYR9</accession>
<keyword evidence="1" id="KW-0732">Signal</keyword>
<dbReference type="RefSeq" id="XP_033456818.1">
    <property type="nucleotide sequence ID" value="XM_033603388.1"/>
</dbReference>
<keyword evidence="2" id="KW-1185">Reference proteome</keyword>
<sequence>MKTTTMLATLVALAATVSASPLKRAVLFTGKAYEITNLKLEDVSRGNVSINFNVHDPDPLTDATGTCSGSWPHGSEPRDTFHQRSVSLTTLHQVACDQGFTWNFESYTNFQNFTLRATHSFRDPSVGEPPYDSVRTYAHAHVDTGVISCDIFGGDINCRQNEGTVIKAPIYAAVA</sequence>
<name>A0A6J3LYR9_9PEZI</name>
<dbReference type="AlphaFoldDB" id="A0A6J3LYR9"/>
<reference evidence="3" key="1">
    <citation type="submission" date="2020-01" db="EMBL/GenBank/DDBJ databases">
        <authorList>
            <consortium name="DOE Joint Genome Institute"/>
            <person name="Haridas S."/>
            <person name="Albert R."/>
            <person name="Binder M."/>
            <person name="Bloem J."/>
            <person name="Labutti K."/>
            <person name="Salamov A."/>
            <person name="Andreopoulos B."/>
            <person name="Baker S.E."/>
            <person name="Barry K."/>
            <person name="Bills G."/>
            <person name="Bluhm B.H."/>
            <person name="Cannon C."/>
            <person name="Castanera R."/>
            <person name="Culley D.E."/>
            <person name="Daum C."/>
            <person name="Ezra D."/>
            <person name="Gonzalez J.B."/>
            <person name="Henrissat B."/>
            <person name="Kuo A."/>
            <person name="Liang C."/>
            <person name="Lipzen A."/>
            <person name="Lutzoni F."/>
            <person name="Magnuson J."/>
            <person name="Mondo S."/>
            <person name="Nolan M."/>
            <person name="Ohm R."/>
            <person name="Pangilinan J."/>
            <person name="Park H.-J."/>
            <person name="Ramirez L."/>
            <person name="Alfaro M."/>
            <person name="Sun H."/>
            <person name="Tritt A."/>
            <person name="Yoshinaga Y."/>
            <person name="Zwiers L.-H."/>
            <person name="Turgeon B.G."/>
            <person name="Goodwin S.B."/>
            <person name="Spatafora J.W."/>
            <person name="Crous P.W."/>
            <person name="Grigoriev I.V."/>
        </authorList>
    </citation>
    <scope>NUCLEOTIDE SEQUENCE</scope>
    <source>
        <strain evidence="3">CBS 342.82</strain>
    </source>
</reference>
<dbReference type="Proteomes" id="UP000504637">
    <property type="component" value="Unplaced"/>
</dbReference>
<dbReference type="OrthoDB" id="5395704at2759"/>
<evidence type="ECO:0000256" key="1">
    <source>
        <dbReference type="SAM" id="SignalP"/>
    </source>
</evidence>
<evidence type="ECO:0000313" key="2">
    <source>
        <dbReference type="Proteomes" id="UP000504637"/>
    </source>
</evidence>
<evidence type="ECO:0000313" key="3">
    <source>
        <dbReference type="RefSeq" id="XP_033456818.1"/>
    </source>
</evidence>
<protein>
    <recommendedName>
        <fullName evidence="4">AA1-like domain-containing protein</fullName>
    </recommendedName>
</protein>
<reference evidence="3" key="2">
    <citation type="submission" date="2020-04" db="EMBL/GenBank/DDBJ databases">
        <authorList>
            <consortium name="NCBI Genome Project"/>
        </authorList>
    </citation>
    <scope>NUCLEOTIDE SEQUENCE</scope>
    <source>
        <strain evidence="3">CBS 342.82</strain>
    </source>
</reference>
<evidence type="ECO:0008006" key="4">
    <source>
        <dbReference type="Google" id="ProtNLM"/>
    </source>
</evidence>
<feature type="chain" id="PRO_5026767503" description="AA1-like domain-containing protein" evidence="1">
    <location>
        <begin position="20"/>
        <end position="175"/>
    </location>
</feature>
<proteinExistence type="predicted"/>
<dbReference type="GeneID" id="54361188"/>
<organism evidence="3">
    <name type="scientific">Dissoconium aciculare CBS 342.82</name>
    <dbReference type="NCBI Taxonomy" id="1314786"/>
    <lineage>
        <taxon>Eukaryota</taxon>
        <taxon>Fungi</taxon>
        <taxon>Dikarya</taxon>
        <taxon>Ascomycota</taxon>
        <taxon>Pezizomycotina</taxon>
        <taxon>Dothideomycetes</taxon>
        <taxon>Dothideomycetidae</taxon>
        <taxon>Mycosphaerellales</taxon>
        <taxon>Dissoconiaceae</taxon>
        <taxon>Dissoconium</taxon>
    </lineage>
</organism>
<feature type="signal peptide" evidence="1">
    <location>
        <begin position="1"/>
        <end position="19"/>
    </location>
</feature>
<gene>
    <name evidence="3" type="ORF">K489DRAFT_373022</name>
</gene>
<reference evidence="3" key="3">
    <citation type="submission" date="2025-08" db="UniProtKB">
        <authorList>
            <consortium name="RefSeq"/>
        </authorList>
    </citation>
    <scope>IDENTIFICATION</scope>
    <source>
        <strain evidence="3">CBS 342.82</strain>
    </source>
</reference>